<comment type="caution">
    <text evidence="1">The sequence shown here is derived from an EMBL/GenBank/DDBJ whole genome shotgun (WGS) entry which is preliminary data.</text>
</comment>
<protein>
    <submittedName>
        <fullName evidence="1">Uncharacterized protein</fullName>
    </submittedName>
</protein>
<dbReference type="EMBL" id="JACKZP010000269">
    <property type="protein sequence ID" value="MBC1305487.1"/>
    <property type="molecule type" value="Genomic_DNA"/>
</dbReference>
<evidence type="ECO:0000313" key="1">
    <source>
        <dbReference type="EMBL" id="MBC1305487.1"/>
    </source>
</evidence>
<geneLocation type="plasmid" evidence="1">
    <name>pN2B-A</name>
</geneLocation>
<sequence>MSYQFTIRFGAKRPATVGAASVYDTLRERREGRNSQLKNLDAAKLSRFTSVSVFS</sequence>
<dbReference type="RefSeq" id="WP_153228425.1">
    <property type="nucleotide sequence ID" value="NZ_JACKZP010000269.1"/>
</dbReference>
<keyword evidence="2" id="KW-1185">Reference proteome</keyword>
<reference evidence="1 2" key="1">
    <citation type="submission" date="2019-11" db="EMBL/GenBank/DDBJ databases">
        <title>Comparison of genomes from free-living endosymbiotic cyanobacteria isolated from Azolla.</title>
        <authorList>
            <person name="Thiel T."/>
            <person name="Pratte B."/>
        </authorList>
    </citation>
    <scope>NUCLEOTIDE SEQUENCE [LARGE SCALE GENOMIC DNA]</scope>
    <source>
        <strain evidence="1 2">N2B</strain>
        <plasmid evidence="1">pN2B-A</plasmid>
    </source>
</reference>
<dbReference type="GeneID" id="58727008"/>
<keyword evidence="1" id="KW-0614">Plasmid</keyword>
<proteinExistence type="predicted"/>
<organism evidence="1 2">
    <name type="scientific">Trichormus variabilis N2B</name>
    <dbReference type="NCBI Taxonomy" id="2681315"/>
    <lineage>
        <taxon>Bacteria</taxon>
        <taxon>Bacillati</taxon>
        <taxon>Cyanobacteriota</taxon>
        <taxon>Cyanophyceae</taxon>
        <taxon>Nostocales</taxon>
        <taxon>Nostocaceae</taxon>
        <taxon>Trichormus</taxon>
    </lineage>
</organism>
<name>A0ABR6SGH3_ANAVA</name>
<dbReference type="Proteomes" id="UP000570851">
    <property type="component" value="Unassembled WGS sequence"/>
</dbReference>
<evidence type="ECO:0000313" key="2">
    <source>
        <dbReference type="Proteomes" id="UP000570851"/>
    </source>
</evidence>
<gene>
    <name evidence="1" type="ORF">GNE12_26700</name>
</gene>
<accession>A0ABR6SGH3</accession>